<reference evidence="2" key="1">
    <citation type="journal article" date="2018" name="DNA Res.">
        <title>Multiple hybrid de novo genome assembly of finger millet, an orphan allotetraploid crop.</title>
        <authorList>
            <person name="Hatakeyama M."/>
            <person name="Aluri S."/>
            <person name="Balachadran M.T."/>
            <person name="Sivarajan S.R."/>
            <person name="Patrignani A."/>
            <person name="Gruter S."/>
            <person name="Poveda L."/>
            <person name="Shimizu-Inatsugi R."/>
            <person name="Baeten J."/>
            <person name="Francoijs K.J."/>
            <person name="Nataraja K.N."/>
            <person name="Reddy Y.A.N."/>
            <person name="Phadnis S."/>
            <person name="Ravikumar R.L."/>
            <person name="Schlapbach R."/>
            <person name="Sreeman S.M."/>
            <person name="Shimizu K.K."/>
        </authorList>
    </citation>
    <scope>NUCLEOTIDE SEQUENCE</scope>
</reference>
<dbReference type="PANTHER" id="PTHR33018:SF34">
    <property type="entry name" value="OS02G0472350 PROTEIN"/>
    <property type="match status" value="1"/>
</dbReference>
<evidence type="ECO:0000256" key="1">
    <source>
        <dbReference type="SAM" id="MobiDB-lite"/>
    </source>
</evidence>
<keyword evidence="3" id="KW-1185">Reference proteome</keyword>
<gene>
    <name evidence="2" type="primary">ga20876</name>
    <name evidence="2" type="ORF">PR202_ga20876</name>
</gene>
<organism evidence="2 3">
    <name type="scientific">Eleusine coracana subsp. coracana</name>
    <dbReference type="NCBI Taxonomy" id="191504"/>
    <lineage>
        <taxon>Eukaryota</taxon>
        <taxon>Viridiplantae</taxon>
        <taxon>Streptophyta</taxon>
        <taxon>Embryophyta</taxon>
        <taxon>Tracheophyta</taxon>
        <taxon>Spermatophyta</taxon>
        <taxon>Magnoliopsida</taxon>
        <taxon>Liliopsida</taxon>
        <taxon>Poales</taxon>
        <taxon>Poaceae</taxon>
        <taxon>PACMAD clade</taxon>
        <taxon>Chloridoideae</taxon>
        <taxon>Cynodonteae</taxon>
        <taxon>Eleusininae</taxon>
        <taxon>Eleusine</taxon>
    </lineage>
</organism>
<protein>
    <submittedName>
        <fullName evidence="2">Uncharacterized protein</fullName>
    </submittedName>
</protein>
<dbReference type="PANTHER" id="PTHR33018">
    <property type="entry name" value="OS10G0338966 PROTEIN-RELATED"/>
    <property type="match status" value="1"/>
</dbReference>
<sequence length="130" mass="14567">MQTEAGLFTPQYHKDELAKAIGTKENGGRVRGVSSSATWKEGFSDRSLHLYKKHTLNRKEREDKAKEDWRRQLLMFAIDKESGHLDPNLQAAMDAFLRGSSTSMQPSVSMQPSISGQPSVPMLSETENIT</sequence>
<name>A0AAV5CZ29_ELECO</name>
<accession>A0AAV5CZ29</accession>
<dbReference type="EMBL" id="BQKI01000010">
    <property type="protein sequence ID" value="GJN03431.1"/>
    <property type="molecule type" value="Genomic_DNA"/>
</dbReference>
<feature type="compositionally biased region" description="Polar residues" evidence="1">
    <location>
        <begin position="101"/>
        <end position="118"/>
    </location>
</feature>
<comment type="caution">
    <text evidence="2">The sequence shown here is derived from an EMBL/GenBank/DDBJ whole genome shotgun (WGS) entry which is preliminary data.</text>
</comment>
<reference evidence="2" key="2">
    <citation type="submission" date="2021-12" db="EMBL/GenBank/DDBJ databases">
        <title>Resequencing data analysis of finger millet.</title>
        <authorList>
            <person name="Hatakeyama M."/>
            <person name="Aluri S."/>
            <person name="Balachadran M.T."/>
            <person name="Sivarajan S.R."/>
            <person name="Poveda L."/>
            <person name="Shimizu-Inatsugi R."/>
            <person name="Schlapbach R."/>
            <person name="Sreeman S.M."/>
            <person name="Shimizu K.K."/>
        </authorList>
    </citation>
    <scope>NUCLEOTIDE SEQUENCE</scope>
</reference>
<evidence type="ECO:0000313" key="3">
    <source>
        <dbReference type="Proteomes" id="UP001054889"/>
    </source>
</evidence>
<feature type="region of interest" description="Disordered" evidence="1">
    <location>
        <begin position="101"/>
        <end position="130"/>
    </location>
</feature>
<dbReference type="AlphaFoldDB" id="A0AAV5CZ29"/>
<proteinExistence type="predicted"/>
<evidence type="ECO:0000313" key="2">
    <source>
        <dbReference type="EMBL" id="GJN03431.1"/>
    </source>
</evidence>
<dbReference type="Proteomes" id="UP001054889">
    <property type="component" value="Unassembled WGS sequence"/>
</dbReference>